<gene>
    <name evidence="2" type="ORF">JS756_28085</name>
</gene>
<protein>
    <submittedName>
        <fullName evidence="2">Uncharacterized protein</fullName>
    </submittedName>
</protein>
<reference evidence="2 3" key="1">
    <citation type="submission" date="2021-02" db="EMBL/GenBank/DDBJ databases">
        <title>Whole genome sequencing of Streptomyces actuosus VRA1.</title>
        <authorList>
            <person name="Sen G."/>
            <person name="Sen A."/>
        </authorList>
    </citation>
    <scope>NUCLEOTIDE SEQUENCE [LARGE SCALE GENOMIC DNA]</scope>
    <source>
        <strain evidence="2 3">VRA1</strain>
    </source>
</reference>
<keyword evidence="1" id="KW-0472">Membrane</keyword>
<dbReference type="RefSeq" id="WP_205386029.1">
    <property type="nucleotide sequence ID" value="NZ_JAFFZS010000030.1"/>
</dbReference>
<evidence type="ECO:0000313" key="2">
    <source>
        <dbReference type="EMBL" id="MBN0047903.1"/>
    </source>
</evidence>
<feature type="transmembrane region" description="Helical" evidence="1">
    <location>
        <begin position="40"/>
        <end position="61"/>
    </location>
</feature>
<evidence type="ECO:0000256" key="1">
    <source>
        <dbReference type="SAM" id="Phobius"/>
    </source>
</evidence>
<dbReference type="EMBL" id="JAFFZS010000030">
    <property type="protein sequence ID" value="MBN0047903.1"/>
    <property type="molecule type" value="Genomic_DNA"/>
</dbReference>
<keyword evidence="1" id="KW-0812">Transmembrane</keyword>
<dbReference type="Proteomes" id="UP000788262">
    <property type="component" value="Unassembled WGS sequence"/>
</dbReference>
<proteinExistence type="predicted"/>
<comment type="caution">
    <text evidence="2">The sequence shown here is derived from an EMBL/GenBank/DDBJ whole genome shotgun (WGS) entry which is preliminary data.</text>
</comment>
<name>A0ABS2VXY5_STRAS</name>
<keyword evidence="3" id="KW-1185">Reference proteome</keyword>
<keyword evidence="1" id="KW-1133">Transmembrane helix</keyword>
<accession>A0ABS2VXY5</accession>
<sequence length="79" mass="8205">MAGRYAPVPFTLSAEADGFRSNVAPPPRERPGFGRSAGRWLLGLTIVAGLVGSLLLGMPALSVDRSSTSPQQSQASQGH</sequence>
<evidence type="ECO:0000313" key="3">
    <source>
        <dbReference type="Proteomes" id="UP000788262"/>
    </source>
</evidence>
<organism evidence="2 3">
    <name type="scientific">Streptomyces actuosus</name>
    <dbReference type="NCBI Taxonomy" id="1885"/>
    <lineage>
        <taxon>Bacteria</taxon>
        <taxon>Bacillati</taxon>
        <taxon>Actinomycetota</taxon>
        <taxon>Actinomycetes</taxon>
        <taxon>Kitasatosporales</taxon>
        <taxon>Streptomycetaceae</taxon>
        <taxon>Streptomyces</taxon>
    </lineage>
</organism>